<dbReference type="Proteomes" id="UP000813444">
    <property type="component" value="Unassembled WGS sequence"/>
</dbReference>
<gene>
    <name evidence="9" type="ORF">B0I35DRAFT_365163</name>
</gene>
<evidence type="ECO:0000313" key="9">
    <source>
        <dbReference type="EMBL" id="KAH7303279.1"/>
    </source>
</evidence>
<dbReference type="EMBL" id="JAGPNK010000036">
    <property type="protein sequence ID" value="KAH7303279.1"/>
    <property type="molecule type" value="Genomic_DNA"/>
</dbReference>
<dbReference type="PROSITE" id="PS00678">
    <property type="entry name" value="WD_REPEATS_1"/>
    <property type="match status" value="1"/>
</dbReference>
<feature type="repeat" description="WD" evidence="6">
    <location>
        <begin position="286"/>
        <end position="328"/>
    </location>
</feature>
<dbReference type="Pfam" id="PF00400">
    <property type="entry name" value="WD40"/>
    <property type="match status" value="3"/>
</dbReference>
<keyword evidence="10" id="KW-1185">Reference proteome</keyword>
<comment type="caution">
    <text evidence="9">The sequence shown here is derived from an EMBL/GenBank/DDBJ whole genome shotgun (WGS) entry which is preliminary data.</text>
</comment>
<protein>
    <recommendedName>
        <fullName evidence="5">Glutamate-rich WD repeat-containing protein 1</fullName>
    </recommendedName>
</protein>
<dbReference type="InterPro" id="IPR022052">
    <property type="entry name" value="Histone-bd_RBBP4-like_N"/>
</dbReference>
<feature type="repeat" description="WD" evidence="6">
    <location>
        <begin position="380"/>
        <end position="414"/>
    </location>
</feature>
<dbReference type="PROSITE" id="PS50294">
    <property type="entry name" value="WD_REPEATS_REGION"/>
    <property type="match status" value="2"/>
</dbReference>
<proteinExistence type="predicted"/>
<dbReference type="Gene3D" id="2.130.10.10">
    <property type="entry name" value="YVTN repeat-like/Quinoprotein amine dehydrogenase"/>
    <property type="match status" value="1"/>
</dbReference>
<dbReference type="AlphaFoldDB" id="A0A8K0SGS1"/>
<dbReference type="PANTHER" id="PTHR45903">
    <property type="entry name" value="GLUTAMATE-RICH WD REPEAT-CONTAINING PROTEIN 1"/>
    <property type="match status" value="1"/>
</dbReference>
<dbReference type="InterPro" id="IPR020472">
    <property type="entry name" value="WD40_PAC1"/>
</dbReference>
<feature type="region of interest" description="Disordered" evidence="7">
    <location>
        <begin position="1"/>
        <end position="69"/>
    </location>
</feature>
<feature type="compositionally biased region" description="Acidic residues" evidence="7">
    <location>
        <begin position="26"/>
        <end position="48"/>
    </location>
</feature>
<evidence type="ECO:0000313" key="10">
    <source>
        <dbReference type="Proteomes" id="UP000813444"/>
    </source>
</evidence>
<dbReference type="SUPFAM" id="SSF50978">
    <property type="entry name" value="WD40 repeat-like"/>
    <property type="match status" value="1"/>
</dbReference>
<comment type="subcellular location">
    <subcellularLocation>
        <location evidence="1">Nucleus</location>
    </subcellularLocation>
</comment>
<dbReference type="SMART" id="SM00320">
    <property type="entry name" value="WD40"/>
    <property type="match status" value="4"/>
</dbReference>
<name>A0A8K0SGS1_9HYPO</name>
<keyword evidence="3" id="KW-0677">Repeat</keyword>
<accession>A0A8K0SGS1</accession>
<feature type="region of interest" description="Disordered" evidence="7">
    <location>
        <begin position="154"/>
        <end position="178"/>
    </location>
</feature>
<feature type="compositionally biased region" description="Basic and acidic residues" evidence="7">
    <location>
        <begin position="52"/>
        <end position="68"/>
    </location>
</feature>
<dbReference type="PRINTS" id="PR00320">
    <property type="entry name" value="GPROTEINBRPT"/>
</dbReference>
<dbReference type="InterPro" id="IPR019775">
    <property type="entry name" value="WD40_repeat_CS"/>
</dbReference>
<dbReference type="InterPro" id="IPR001680">
    <property type="entry name" value="WD40_rpt"/>
</dbReference>
<organism evidence="9 10">
    <name type="scientific">Stachybotrys elegans</name>
    <dbReference type="NCBI Taxonomy" id="80388"/>
    <lineage>
        <taxon>Eukaryota</taxon>
        <taxon>Fungi</taxon>
        <taxon>Dikarya</taxon>
        <taxon>Ascomycota</taxon>
        <taxon>Pezizomycotina</taxon>
        <taxon>Sordariomycetes</taxon>
        <taxon>Hypocreomycetidae</taxon>
        <taxon>Hypocreales</taxon>
        <taxon>Stachybotryaceae</taxon>
        <taxon>Stachybotrys</taxon>
    </lineage>
</organism>
<dbReference type="GO" id="GO:0005730">
    <property type="term" value="C:nucleolus"/>
    <property type="evidence" value="ECO:0007669"/>
    <property type="project" value="TreeGrafter"/>
</dbReference>
<feature type="compositionally biased region" description="Basic and acidic residues" evidence="7">
    <location>
        <begin position="1"/>
        <end position="25"/>
    </location>
</feature>
<evidence type="ECO:0000256" key="5">
    <source>
        <dbReference type="ARBA" id="ARBA00040876"/>
    </source>
</evidence>
<feature type="compositionally biased region" description="Acidic residues" evidence="7">
    <location>
        <begin position="159"/>
        <end position="173"/>
    </location>
</feature>
<evidence type="ECO:0000256" key="7">
    <source>
        <dbReference type="SAM" id="MobiDB-lite"/>
    </source>
</evidence>
<keyword evidence="2 6" id="KW-0853">WD repeat</keyword>
<dbReference type="OrthoDB" id="2161379at2759"/>
<dbReference type="InterPro" id="IPR051972">
    <property type="entry name" value="Glutamate-rich_WD_repeat"/>
</dbReference>
<dbReference type="PROSITE" id="PS50082">
    <property type="entry name" value="WD_REPEATS_2"/>
    <property type="match status" value="2"/>
</dbReference>
<evidence type="ECO:0000256" key="1">
    <source>
        <dbReference type="ARBA" id="ARBA00004123"/>
    </source>
</evidence>
<evidence type="ECO:0000256" key="6">
    <source>
        <dbReference type="PROSITE-ProRule" id="PRU00221"/>
    </source>
</evidence>
<evidence type="ECO:0000256" key="2">
    <source>
        <dbReference type="ARBA" id="ARBA00022574"/>
    </source>
</evidence>
<reference evidence="9" key="1">
    <citation type="journal article" date="2021" name="Nat. Commun.">
        <title>Genetic determinants of endophytism in the Arabidopsis root mycobiome.</title>
        <authorList>
            <person name="Mesny F."/>
            <person name="Miyauchi S."/>
            <person name="Thiergart T."/>
            <person name="Pickel B."/>
            <person name="Atanasova L."/>
            <person name="Karlsson M."/>
            <person name="Huettel B."/>
            <person name="Barry K.W."/>
            <person name="Haridas S."/>
            <person name="Chen C."/>
            <person name="Bauer D."/>
            <person name="Andreopoulos W."/>
            <person name="Pangilinan J."/>
            <person name="LaButti K."/>
            <person name="Riley R."/>
            <person name="Lipzen A."/>
            <person name="Clum A."/>
            <person name="Drula E."/>
            <person name="Henrissat B."/>
            <person name="Kohler A."/>
            <person name="Grigoriev I.V."/>
            <person name="Martin F.M."/>
            <person name="Hacquard S."/>
        </authorList>
    </citation>
    <scope>NUCLEOTIDE SEQUENCE</scope>
    <source>
        <strain evidence="9">MPI-CAGE-CH-0235</strain>
    </source>
</reference>
<dbReference type="InterPro" id="IPR015943">
    <property type="entry name" value="WD40/YVTN_repeat-like_dom_sf"/>
</dbReference>
<dbReference type="InterPro" id="IPR036322">
    <property type="entry name" value="WD40_repeat_dom_sf"/>
</dbReference>
<evidence type="ECO:0000256" key="4">
    <source>
        <dbReference type="ARBA" id="ARBA00023242"/>
    </source>
</evidence>
<dbReference type="PANTHER" id="PTHR45903:SF1">
    <property type="entry name" value="GLUTAMATE-RICH WD REPEAT-CONTAINING PROTEIN 1"/>
    <property type="match status" value="1"/>
</dbReference>
<evidence type="ECO:0000256" key="3">
    <source>
        <dbReference type="ARBA" id="ARBA00022737"/>
    </source>
</evidence>
<dbReference type="Pfam" id="PF12265">
    <property type="entry name" value="CAF1C_H4-bd"/>
    <property type="match status" value="1"/>
</dbReference>
<dbReference type="GO" id="GO:0042254">
    <property type="term" value="P:ribosome biogenesis"/>
    <property type="evidence" value="ECO:0007669"/>
    <property type="project" value="TreeGrafter"/>
</dbReference>
<sequence length="475" mass="52373">MSKRTADADGHTPLKGGDRPEKMDVDDNPMGEFEDEFEDEFESEDEIIEAGVDGRPDAEREAEEKEAMDVDQSTFIVGRTKLEPGQTLAPDLSTYEMLHSISTPWPCLSFDIVKDSLGDRSAYPATMYTVAGTQAENARANENQLMVMKFSGLSRMERDDDEDDSDDDEDSDPVLESRSIPLAATSNRIRALNMGASTLTATMTESSHVYIHDVTPHLASFDNPGTTISAQQNRPISTVRAHKAEGYALDWSPTVAGKLLTGDNDGLIYATTRTDGGGWVTDSRAFQGHTSSVEELQWSPSEQSVFASASSDGTIRVWDVRSKSRKPAITVPVSDYDVNVMSWSRQTTHLLASGADDGTWAVWDLRQWKTDTKPQPLASFSYHKEQITSVEWHPTDDSIMAVAAGDNTVTLWDLAVELDDEESKNTAGVQDVPPQLLFVHYHEMVKELHWHTQLTPGTLVATGEKGFSAFKTISV</sequence>
<keyword evidence="4" id="KW-0539">Nucleus</keyword>
<evidence type="ECO:0000259" key="8">
    <source>
        <dbReference type="Pfam" id="PF12265"/>
    </source>
</evidence>
<feature type="domain" description="Histone-binding protein RBBP4-like N-terminal" evidence="8">
    <location>
        <begin position="91"/>
        <end position="153"/>
    </location>
</feature>